<keyword evidence="1" id="KW-1133">Transmembrane helix</keyword>
<dbReference type="Proteomes" id="UP000664265">
    <property type="component" value="Unassembled WGS sequence"/>
</dbReference>
<dbReference type="EMBL" id="JAERMS010000008">
    <property type="protein sequence ID" value="MBO1362994.1"/>
    <property type="molecule type" value="Genomic_DNA"/>
</dbReference>
<evidence type="ECO:0000313" key="2">
    <source>
        <dbReference type="EMBL" id="MBO1362994.1"/>
    </source>
</evidence>
<organism evidence="2 3">
    <name type="scientific">Prevotella illustrans</name>
    <dbReference type="NCBI Taxonomy" id="2800387"/>
    <lineage>
        <taxon>Bacteria</taxon>
        <taxon>Pseudomonadati</taxon>
        <taxon>Bacteroidota</taxon>
        <taxon>Bacteroidia</taxon>
        <taxon>Bacteroidales</taxon>
        <taxon>Prevotellaceae</taxon>
        <taxon>Prevotella</taxon>
    </lineage>
</organism>
<feature type="transmembrane region" description="Helical" evidence="1">
    <location>
        <begin position="124"/>
        <end position="147"/>
    </location>
</feature>
<dbReference type="Pfam" id="PF14897">
    <property type="entry name" value="EpsG"/>
    <property type="match status" value="1"/>
</dbReference>
<feature type="transmembrane region" description="Helical" evidence="1">
    <location>
        <begin position="329"/>
        <end position="347"/>
    </location>
</feature>
<reference evidence="2 3" key="1">
    <citation type="submission" date="2021-01" db="EMBL/GenBank/DDBJ databases">
        <title>Prevotella A2931 sp. nov.</title>
        <authorList>
            <person name="Buhl M."/>
            <person name="Oberhettinger P."/>
        </authorList>
    </citation>
    <scope>NUCLEOTIDE SEQUENCE [LARGE SCALE GENOMIC DNA]</scope>
    <source>
        <strain evidence="2 3">A2931</strain>
    </source>
</reference>
<dbReference type="RefSeq" id="WP_107583089.1">
    <property type="nucleotide sequence ID" value="NZ_JAERMS010000008.1"/>
</dbReference>
<protein>
    <submittedName>
        <fullName evidence="2">EpsG family protein</fullName>
    </submittedName>
</protein>
<gene>
    <name evidence="2" type="ORF">JHU38_04250</name>
</gene>
<feature type="transmembrane region" description="Helical" evidence="1">
    <location>
        <begin position="274"/>
        <end position="299"/>
    </location>
</feature>
<dbReference type="InterPro" id="IPR049458">
    <property type="entry name" value="EpsG-like"/>
</dbReference>
<keyword evidence="1" id="KW-0812">Transmembrane</keyword>
<feature type="transmembrane region" description="Helical" evidence="1">
    <location>
        <begin position="305"/>
        <end position="322"/>
    </location>
</feature>
<feature type="transmembrane region" description="Helical" evidence="1">
    <location>
        <begin position="92"/>
        <end position="112"/>
    </location>
</feature>
<keyword evidence="3" id="KW-1185">Reference proteome</keyword>
<feature type="transmembrane region" description="Helical" evidence="1">
    <location>
        <begin position="159"/>
        <end position="184"/>
    </location>
</feature>
<evidence type="ECO:0000256" key="1">
    <source>
        <dbReference type="SAM" id="Phobius"/>
    </source>
</evidence>
<feature type="transmembrane region" description="Helical" evidence="1">
    <location>
        <begin position="241"/>
        <end position="262"/>
    </location>
</feature>
<sequence length="374" mass="43799">MYLITILLLSVFAYIEVFNRETIEKYKVPFAFFCFIFLVIHDGFRWETGSDWTAYLQAFENFWNDNNGSYTGAFESGYMLLMGGIRLLTEDYSVYLVIHALLFYSIFFYVIFKISDYPFISLLLFYMLTVPFMGMNRQFLAMAIFAISLLYQQKGEWKMALLLILLATLFHRTAFLALPTLLLGHKIQRRYILIGYILCLIITMSSIINTFGNELALLTGTDSVSGEKIEIYTNQDTETNFMITILSFLRKMIWLVLLFLFDKKVDKGCNERKYTLLLNLYIISTMSYLVFNGTVLQIIVARGLLYYNLAEMFIIPYAISIFKNNYGKLFLMLLLSLYCTINIYKGFSNYGEGNDYFEPYKGLFINTNYERKYI</sequence>
<keyword evidence="1" id="KW-0472">Membrane</keyword>
<feature type="transmembrane region" description="Helical" evidence="1">
    <location>
        <begin position="191"/>
        <end position="211"/>
    </location>
</feature>
<accession>A0ABS3M487</accession>
<comment type="caution">
    <text evidence="2">The sequence shown here is derived from an EMBL/GenBank/DDBJ whole genome shotgun (WGS) entry which is preliminary data.</text>
</comment>
<evidence type="ECO:0000313" key="3">
    <source>
        <dbReference type="Proteomes" id="UP000664265"/>
    </source>
</evidence>
<name>A0ABS3M487_9BACT</name>
<proteinExistence type="predicted"/>